<keyword evidence="3 6" id="KW-0812">Transmembrane</keyword>
<evidence type="ECO:0000313" key="8">
    <source>
        <dbReference type="Proteomes" id="UP001516662"/>
    </source>
</evidence>
<evidence type="ECO:0000313" key="7">
    <source>
        <dbReference type="EMBL" id="MBE4909385.1"/>
    </source>
</evidence>
<evidence type="ECO:0000256" key="5">
    <source>
        <dbReference type="ARBA" id="ARBA00023136"/>
    </source>
</evidence>
<comment type="subcellular location">
    <subcellularLocation>
        <location evidence="1">Membrane</location>
        <topology evidence="1">Multi-pass membrane protein</topology>
    </subcellularLocation>
</comment>
<dbReference type="PANTHER" id="PTHR30238:SF4">
    <property type="entry name" value="SLL1022 PROTEIN"/>
    <property type="match status" value="1"/>
</dbReference>
<dbReference type="InterPro" id="IPR022301">
    <property type="entry name" value="Integral_membrane_YjbE"/>
</dbReference>
<reference evidence="7 8" key="1">
    <citation type="submission" date="2020-10" db="EMBL/GenBank/DDBJ databases">
        <title>Bacillus sp. HD4P25, an endophyte from a halophyte.</title>
        <authorList>
            <person name="Sun J.-Q."/>
        </authorList>
    </citation>
    <scope>NUCLEOTIDE SEQUENCE [LARGE SCALE GENOMIC DNA]</scope>
    <source>
        <strain evidence="7 8">YIM 93174</strain>
    </source>
</reference>
<feature type="transmembrane region" description="Helical" evidence="6">
    <location>
        <begin position="192"/>
        <end position="214"/>
    </location>
</feature>
<feature type="transmembrane region" description="Helical" evidence="6">
    <location>
        <begin position="6"/>
        <end position="30"/>
    </location>
</feature>
<protein>
    <submittedName>
        <fullName evidence="7">TerC family protein</fullName>
    </submittedName>
</protein>
<evidence type="ECO:0000256" key="3">
    <source>
        <dbReference type="ARBA" id="ARBA00022692"/>
    </source>
</evidence>
<dbReference type="EMBL" id="JADCLJ010000022">
    <property type="protein sequence ID" value="MBE4909385.1"/>
    <property type="molecule type" value="Genomic_DNA"/>
</dbReference>
<organism evidence="7 8">
    <name type="scientific">Litchfieldia luteola</name>
    <dbReference type="NCBI Taxonomy" id="682179"/>
    <lineage>
        <taxon>Bacteria</taxon>
        <taxon>Bacillati</taxon>
        <taxon>Bacillota</taxon>
        <taxon>Bacilli</taxon>
        <taxon>Bacillales</taxon>
        <taxon>Bacillaceae</taxon>
        <taxon>Litchfieldia</taxon>
    </lineage>
</organism>
<dbReference type="NCBIfam" id="TIGR03717">
    <property type="entry name" value="R_switched_YjbE"/>
    <property type="match status" value="1"/>
</dbReference>
<proteinExistence type="inferred from homology"/>
<evidence type="ECO:0000256" key="2">
    <source>
        <dbReference type="ARBA" id="ARBA00007511"/>
    </source>
</evidence>
<dbReference type="Proteomes" id="UP001516662">
    <property type="component" value="Unassembled WGS sequence"/>
</dbReference>
<evidence type="ECO:0000256" key="4">
    <source>
        <dbReference type="ARBA" id="ARBA00022989"/>
    </source>
</evidence>
<evidence type="ECO:0000256" key="1">
    <source>
        <dbReference type="ARBA" id="ARBA00004141"/>
    </source>
</evidence>
<feature type="transmembrane region" description="Helical" evidence="6">
    <location>
        <begin position="69"/>
        <end position="87"/>
    </location>
</feature>
<name>A0ABR9QLJ3_9BACI</name>
<evidence type="ECO:0000256" key="6">
    <source>
        <dbReference type="SAM" id="Phobius"/>
    </source>
</evidence>
<keyword evidence="4 6" id="KW-1133">Transmembrane helix</keyword>
<keyword evidence="5 6" id="KW-0472">Membrane</keyword>
<feature type="transmembrane region" description="Helical" evidence="6">
    <location>
        <begin position="42"/>
        <end position="63"/>
    </location>
</feature>
<feature type="transmembrane region" description="Helical" evidence="6">
    <location>
        <begin position="130"/>
        <end position="150"/>
    </location>
</feature>
<feature type="transmembrane region" description="Helical" evidence="6">
    <location>
        <begin position="99"/>
        <end position="118"/>
    </location>
</feature>
<feature type="transmembrane region" description="Helical" evidence="6">
    <location>
        <begin position="162"/>
        <end position="180"/>
    </location>
</feature>
<accession>A0ABR9QLJ3</accession>
<dbReference type="InterPro" id="IPR005496">
    <property type="entry name" value="Integral_membrane_TerC"/>
</dbReference>
<comment type="similarity">
    <text evidence="2">Belongs to the TerC family.</text>
</comment>
<comment type="caution">
    <text evidence="7">The sequence shown here is derived from an EMBL/GenBank/DDBJ whole genome shotgun (WGS) entry which is preliminary data.</text>
</comment>
<sequence>MDLELITSILLIIGIDIILGGDNAIVIALACRNLPETKRNKAIVLGTVLAVFIRIVVTIAAVFLLKIPFLQFAGGVFLLLLAYKLLVDHNEDTSRIKGGITLFAAIKTIVIADLIMGIDNVIAIAGAAHGNFYLVVLGLCVSIPIIIWGSKVILYLMEKFPVLIYFGASILAYTAGKMIVNEERLHYLYENYQPLLTMIPFLSICLILFAGLLTNRIKSYSGVKN</sequence>
<dbReference type="PANTHER" id="PTHR30238">
    <property type="entry name" value="MEMBRANE BOUND PREDICTED REDOX MODULATOR"/>
    <property type="match status" value="1"/>
</dbReference>
<keyword evidence="8" id="KW-1185">Reference proteome</keyword>
<dbReference type="Pfam" id="PF03741">
    <property type="entry name" value="TerC"/>
    <property type="match status" value="1"/>
</dbReference>
<dbReference type="RefSeq" id="WP_193537964.1">
    <property type="nucleotide sequence ID" value="NZ_JADCLJ010000022.1"/>
</dbReference>
<gene>
    <name evidence="7" type="ORF">IMZ08_15140</name>
</gene>